<comment type="caution">
    <text evidence="3">The sequence shown here is derived from an EMBL/GenBank/DDBJ whole genome shotgun (WGS) entry which is preliminary data.</text>
</comment>
<name>A0A9D2KEW8_9FIRM</name>
<feature type="domain" description="Histidine kinase/HSP90-like ATPase" evidence="2">
    <location>
        <begin position="14"/>
        <end position="118"/>
    </location>
</feature>
<proteinExistence type="predicted"/>
<gene>
    <name evidence="3" type="ORF">H9797_06560</name>
</gene>
<dbReference type="SUPFAM" id="SSF55874">
    <property type="entry name" value="ATPase domain of HSP90 chaperone/DNA topoisomerase II/histidine kinase"/>
    <property type="match status" value="1"/>
</dbReference>
<keyword evidence="1" id="KW-0723">Serine/threonine-protein kinase</keyword>
<dbReference type="GO" id="GO:0005524">
    <property type="term" value="F:ATP binding"/>
    <property type="evidence" value="ECO:0007669"/>
    <property type="project" value="UniProtKB-KW"/>
</dbReference>
<sequence length="120" mass="13468">MMYFEIGDHAALQAALDTMCTRLSKENIPEGVVFDSKLVVNELVINVLRHGGGRAFFRAERKGDELLFSVRGEKSFCPPKVSRCSSLSDECGRGLFLVDAVCLRREYSEQDGITVYMKLQ</sequence>
<keyword evidence="1" id="KW-0418">Kinase</keyword>
<dbReference type="InterPro" id="IPR050267">
    <property type="entry name" value="Anti-sigma-factor_SerPK"/>
</dbReference>
<accession>A0A9D2KEW8</accession>
<dbReference type="InterPro" id="IPR036890">
    <property type="entry name" value="HATPase_C_sf"/>
</dbReference>
<dbReference type="InterPro" id="IPR003594">
    <property type="entry name" value="HATPase_dom"/>
</dbReference>
<dbReference type="Gene3D" id="3.30.565.10">
    <property type="entry name" value="Histidine kinase-like ATPase, C-terminal domain"/>
    <property type="match status" value="1"/>
</dbReference>
<dbReference type="PANTHER" id="PTHR35526">
    <property type="entry name" value="ANTI-SIGMA-F FACTOR RSBW-RELATED"/>
    <property type="match status" value="1"/>
</dbReference>
<evidence type="ECO:0000259" key="2">
    <source>
        <dbReference type="Pfam" id="PF13581"/>
    </source>
</evidence>
<evidence type="ECO:0000313" key="4">
    <source>
        <dbReference type="Proteomes" id="UP000824221"/>
    </source>
</evidence>
<keyword evidence="1" id="KW-0808">Transferase</keyword>
<dbReference type="Pfam" id="PF13581">
    <property type="entry name" value="HATPase_c_2"/>
    <property type="match status" value="1"/>
</dbReference>
<reference evidence="3" key="1">
    <citation type="journal article" date="2021" name="PeerJ">
        <title>Extensive microbial diversity within the chicken gut microbiome revealed by metagenomics and culture.</title>
        <authorList>
            <person name="Gilroy R."/>
            <person name="Ravi A."/>
            <person name="Getino M."/>
            <person name="Pursley I."/>
            <person name="Horton D.L."/>
            <person name="Alikhan N.F."/>
            <person name="Baker D."/>
            <person name="Gharbi K."/>
            <person name="Hall N."/>
            <person name="Watson M."/>
            <person name="Adriaenssens E.M."/>
            <person name="Foster-Nyarko E."/>
            <person name="Jarju S."/>
            <person name="Secka A."/>
            <person name="Antonio M."/>
            <person name="Oren A."/>
            <person name="Chaudhuri R.R."/>
            <person name="La Ragione R."/>
            <person name="Hildebrand F."/>
            <person name="Pallen M.J."/>
        </authorList>
    </citation>
    <scope>NUCLEOTIDE SEQUENCE</scope>
    <source>
        <strain evidence="3">CHK156-179</strain>
    </source>
</reference>
<dbReference type="PANTHER" id="PTHR35526:SF3">
    <property type="entry name" value="ANTI-SIGMA-F FACTOR RSBW"/>
    <property type="match status" value="1"/>
</dbReference>
<keyword evidence="3" id="KW-0067">ATP-binding</keyword>
<evidence type="ECO:0000256" key="1">
    <source>
        <dbReference type="ARBA" id="ARBA00022527"/>
    </source>
</evidence>
<dbReference type="CDD" id="cd16936">
    <property type="entry name" value="HATPase_RsbW-like"/>
    <property type="match status" value="1"/>
</dbReference>
<keyword evidence="3" id="KW-0547">Nucleotide-binding</keyword>
<dbReference type="Proteomes" id="UP000824221">
    <property type="component" value="Unassembled WGS sequence"/>
</dbReference>
<dbReference type="AlphaFoldDB" id="A0A9D2KEW8"/>
<dbReference type="EMBL" id="DXAJ01000099">
    <property type="protein sequence ID" value="HJA03014.1"/>
    <property type="molecule type" value="Genomic_DNA"/>
</dbReference>
<protein>
    <submittedName>
        <fullName evidence="3">ATP-binding protein</fullName>
    </submittedName>
</protein>
<dbReference type="GO" id="GO:0004674">
    <property type="term" value="F:protein serine/threonine kinase activity"/>
    <property type="evidence" value="ECO:0007669"/>
    <property type="project" value="UniProtKB-KW"/>
</dbReference>
<evidence type="ECO:0000313" key="3">
    <source>
        <dbReference type="EMBL" id="HJA03014.1"/>
    </source>
</evidence>
<reference evidence="3" key="2">
    <citation type="submission" date="2021-04" db="EMBL/GenBank/DDBJ databases">
        <authorList>
            <person name="Gilroy R."/>
        </authorList>
    </citation>
    <scope>NUCLEOTIDE SEQUENCE</scope>
    <source>
        <strain evidence="3">CHK156-179</strain>
    </source>
</reference>
<organism evidence="3 4">
    <name type="scientific">Candidatus Gallimonas gallistercoris</name>
    <dbReference type="NCBI Taxonomy" id="2838602"/>
    <lineage>
        <taxon>Bacteria</taxon>
        <taxon>Bacillati</taxon>
        <taxon>Bacillota</taxon>
        <taxon>Clostridia</taxon>
        <taxon>Candidatus Gallimonas</taxon>
    </lineage>
</organism>